<dbReference type="PANTHER" id="PTHR15239">
    <property type="entry name" value="NUCLEAR EXPORT MEDIATOR FACTOR NEMF"/>
    <property type="match status" value="1"/>
</dbReference>
<dbReference type="GO" id="GO:0019843">
    <property type="term" value="F:rRNA binding"/>
    <property type="evidence" value="ECO:0007669"/>
    <property type="project" value="UniProtKB-UniRule"/>
</dbReference>
<dbReference type="Gene3D" id="3.40.970.40">
    <property type="entry name" value="fibrinogen binding protein from staphylococcus aureus domain like"/>
    <property type="match status" value="1"/>
</dbReference>
<dbReference type="InterPro" id="IPR043682">
    <property type="entry name" value="RqcH_bacterial"/>
</dbReference>
<dbReference type="InterPro" id="IPR008532">
    <property type="entry name" value="NFACT_RNA-bd"/>
</dbReference>
<dbReference type="GO" id="GO:1990112">
    <property type="term" value="C:RQC complex"/>
    <property type="evidence" value="ECO:0007669"/>
    <property type="project" value="TreeGrafter"/>
</dbReference>
<reference evidence="7" key="1">
    <citation type="journal article" date="2021" name="PeerJ">
        <title>Extensive microbial diversity within the chicken gut microbiome revealed by metagenomics and culture.</title>
        <authorList>
            <person name="Gilroy R."/>
            <person name="Ravi A."/>
            <person name="Getino M."/>
            <person name="Pursley I."/>
            <person name="Horton D.L."/>
            <person name="Alikhan N.F."/>
            <person name="Baker D."/>
            <person name="Gharbi K."/>
            <person name="Hall N."/>
            <person name="Watson M."/>
            <person name="Adriaenssens E.M."/>
            <person name="Foster-Nyarko E."/>
            <person name="Jarju S."/>
            <person name="Secka A."/>
            <person name="Antonio M."/>
            <person name="Oren A."/>
            <person name="Chaudhuri R.R."/>
            <person name="La Ragione R."/>
            <person name="Hildebrand F."/>
            <person name="Pallen M.J."/>
        </authorList>
    </citation>
    <scope>NUCLEOTIDE SEQUENCE</scope>
    <source>
        <strain evidence="7">876</strain>
    </source>
</reference>
<dbReference type="GO" id="GO:0072344">
    <property type="term" value="P:rescue of stalled ribosome"/>
    <property type="evidence" value="ECO:0007669"/>
    <property type="project" value="UniProtKB-UniRule"/>
</dbReference>
<evidence type="ECO:0000256" key="3">
    <source>
        <dbReference type="ARBA" id="ARBA00022884"/>
    </source>
</evidence>
<evidence type="ECO:0000256" key="5">
    <source>
        <dbReference type="HAMAP-Rule" id="MF_00844"/>
    </source>
</evidence>
<dbReference type="HAMAP" id="MF_00844_B">
    <property type="entry name" value="RqcH_B"/>
    <property type="match status" value="1"/>
</dbReference>
<reference evidence="7" key="2">
    <citation type="submission" date="2021-04" db="EMBL/GenBank/DDBJ databases">
        <authorList>
            <person name="Gilroy R."/>
        </authorList>
    </citation>
    <scope>NUCLEOTIDE SEQUENCE</scope>
    <source>
        <strain evidence="7">876</strain>
    </source>
</reference>
<dbReference type="Gene3D" id="2.30.310.10">
    <property type="entry name" value="ibrinogen binding protein from staphylococcus aureus domain"/>
    <property type="match status" value="1"/>
</dbReference>
<name>A0A9E2KUU6_9LACO</name>
<feature type="domain" description="NFACT RNA-binding" evidence="6">
    <location>
        <begin position="450"/>
        <end position="547"/>
    </location>
</feature>
<evidence type="ECO:0000256" key="2">
    <source>
        <dbReference type="ARBA" id="ARBA00022730"/>
    </source>
</evidence>
<evidence type="ECO:0000256" key="4">
    <source>
        <dbReference type="ARBA" id="ARBA00022917"/>
    </source>
</evidence>
<dbReference type="AlphaFoldDB" id="A0A9E2KUU6"/>
<comment type="subunit">
    <text evidence="5">Associates with stalled 50S ribosomal subunits. Binds to RqcP.</text>
</comment>
<keyword evidence="2 5" id="KW-0699">rRNA-binding</keyword>
<evidence type="ECO:0000256" key="1">
    <source>
        <dbReference type="ARBA" id="ARBA00022555"/>
    </source>
</evidence>
<proteinExistence type="inferred from homology"/>
<evidence type="ECO:0000259" key="6">
    <source>
        <dbReference type="Pfam" id="PF05670"/>
    </source>
</evidence>
<protein>
    <recommendedName>
        <fullName evidence="5">Rqc2 homolog RqcH</fullName>
        <shortName evidence="5">RqcH</shortName>
    </recommendedName>
</protein>
<evidence type="ECO:0000313" key="7">
    <source>
        <dbReference type="EMBL" id="MBU3830093.1"/>
    </source>
</evidence>
<dbReference type="Proteomes" id="UP000824180">
    <property type="component" value="Unassembled WGS sequence"/>
</dbReference>
<accession>A0A9E2KUU6</accession>
<sequence length="562" mass="64422">MAFDGFFTHAIVHELNETLATGRVAKVNQPYPAELIMTIRAHRHNYSLLLSANPTYPRIQITKIAYQNPAVPSNFAMTMRKYLEGAILESIEQIDNDRIVKLNFNTRDELGDQQHLILIVEIMARHSNVSLVNEKTNKIIDTIKHVGSDQNRVRLLLPGATFIMPPKQDKTNPYLPNQIYTDLVREGLELPELAKQLQQRYQGLGRQSAMELARELQASDDLPTTYHTFLKHFENPDPVIYNDEKGKQQFAAFPPSDVKEDRLTHYDTLSVMLDAFYASKAERDRSKELAGQVLKVLQNELKKDRRKVKKLNKQLEDAAKADYYRIRGEILTTYLGKLTHGMTEITLPNFYDDNKPLKISLDPELSPSRNAQKYFTKYDKLKTSVDYVNEQLKLTNEEIDYLANIESQIELASPADIQEIRLELQQQGYVKQKRQKSKKRRKVRVSKPEEFHTSNGTTVLVGKNNLQNDRLSFKIANKNDIWLHVKDIPGSHVIIRDSDPDEQTLLEAAQLAAYFSKGRDSDNVPVDYLPAKRLHKPNGAKPGFVTFTGQKTLYVTPHKLAD</sequence>
<gene>
    <name evidence="5" type="primary">rqcH</name>
    <name evidence="7" type="ORF">H9843_04285</name>
</gene>
<dbReference type="GO" id="GO:0000049">
    <property type="term" value="F:tRNA binding"/>
    <property type="evidence" value="ECO:0007669"/>
    <property type="project" value="UniProtKB-UniRule"/>
</dbReference>
<keyword evidence="5" id="KW-0175">Coiled coil</keyword>
<comment type="caution">
    <text evidence="7">The sequence shown here is derived from an EMBL/GenBank/DDBJ whole genome shotgun (WGS) entry which is preliminary data.</text>
</comment>
<dbReference type="PANTHER" id="PTHR15239:SF6">
    <property type="entry name" value="RIBOSOME QUALITY CONTROL COMPLEX SUBUNIT NEMF"/>
    <property type="match status" value="1"/>
</dbReference>
<dbReference type="EMBL" id="JAHLFK010000045">
    <property type="protein sequence ID" value="MBU3830093.1"/>
    <property type="molecule type" value="Genomic_DNA"/>
</dbReference>
<comment type="function">
    <text evidence="5">Key component of the ribosome quality control system (RQC), a ribosome-associated complex that mediates the extraction of incompletely synthesized nascent chains from stalled ribosomes and their subsequent degradation. RqcH recruits Ala-charged tRNA, and with RqcP directs the elongation of stalled nascent chains on 50S ribosomal subunits, leading to non-templated C-terminal alanine extensions (Ala tail). The Ala tail promotes nascent chain degradation. May add between 1 and at least 8 Ala residues. Binds to stalled 50S ribosomal subunits.</text>
</comment>
<dbReference type="InterPro" id="IPR051608">
    <property type="entry name" value="RQC_Subunit_NEMF"/>
</dbReference>
<keyword evidence="3 5" id="KW-0694">RNA-binding</keyword>
<dbReference type="Pfam" id="PF05833">
    <property type="entry name" value="NFACT_N"/>
    <property type="match status" value="1"/>
</dbReference>
<organism evidence="7 8">
    <name type="scientific">Candidatus Limosilactobacillus merdavium</name>
    <dbReference type="NCBI Taxonomy" id="2838651"/>
    <lineage>
        <taxon>Bacteria</taxon>
        <taxon>Bacillati</taxon>
        <taxon>Bacillota</taxon>
        <taxon>Bacilli</taxon>
        <taxon>Lactobacillales</taxon>
        <taxon>Lactobacillaceae</taxon>
        <taxon>Limosilactobacillus</taxon>
    </lineage>
</organism>
<dbReference type="FunFam" id="2.30.310.10:FF:000004">
    <property type="entry name" value="Fibronectin-binding protein A"/>
    <property type="match status" value="1"/>
</dbReference>
<dbReference type="Pfam" id="PF05670">
    <property type="entry name" value="NFACT-R_1"/>
    <property type="match status" value="1"/>
</dbReference>
<comment type="similarity">
    <text evidence="5">Belongs to the NEMF family.</text>
</comment>
<keyword evidence="1 5" id="KW-0820">tRNA-binding</keyword>
<keyword evidence="4 5" id="KW-0648">Protein biosynthesis</keyword>
<dbReference type="GO" id="GO:0043023">
    <property type="term" value="F:ribosomal large subunit binding"/>
    <property type="evidence" value="ECO:0007669"/>
    <property type="project" value="UniProtKB-UniRule"/>
</dbReference>
<feature type="coiled-coil region" evidence="5">
    <location>
        <begin position="294"/>
        <end position="321"/>
    </location>
</feature>
<evidence type="ECO:0000313" key="8">
    <source>
        <dbReference type="Proteomes" id="UP000824180"/>
    </source>
</evidence>